<feature type="domain" description="USP" evidence="21">
    <location>
        <begin position="230"/>
        <end position="842"/>
    </location>
</feature>
<dbReference type="AlphaFoldDB" id="A0A5A9MUA8"/>
<keyword evidence="12" id="KW-0805">Transcription regulation</keyword>
<keyword evidence="15" id="KW-0539">Nucleus</keyword>
<evidence type="ECO:0000256" key="20">
    <source>
        <dbReference type="SAM" id="MobiDB-lite"/>
    </source>
</evidence>
<proteinExistence type="inferred from homology"/>
<dbReference type="CDD" id="cd02667">
    <property type="entry name" value="Peptidase_C19K"/>
    <property type="match status" value="1"/>
</dbReference>
<evidence type="ECO:0000256" key="6">
    <source>
        <dbReference type="ARBA" id="ARBA00022776"/>
    </source>
</evidence>
<dbReference type="SUPFAM" id="SSF57850">
    <property type="entry name" value="RING/U-box"/>
    <property type="match status" value="1"/>
</dbReference>
<dbReference type="GO" id="GO:0051301">
    <property type="term" value="P:cell division"/>
    <property type="evidence" value="ECO:0007669"/>
    <property type="project" value="UniProtKB-KW"/>
</dbReference>
<evidence type="ECO:0000256" key="17">
    <source>
        <dbReference type="ARBA" id="ARBA00066221"/>
    </source>
</evidence>
<dbReference type="PROSITE" id="PS50271">
    <property type="entry name" value="ZF_UBP"/>
    <property type="match status" value="1"/>
</dbReference>
<evidence type="ECO:0000256" key="13">
    <source>
        <dbReference type="ARBA" id="ARBA00023159"/>
    </source>
</evidence>
<dbReference type="SUPFAM" id="SSF54001">
    <property type="entry name" value="Cysteine proteinases"/>
    <property type="match status" value="1"/>
</dbReference>
<dbReference type="Pfam" id="PF02148">
    <property type="entry name" value="zf-UBP"/>
    <property type="match status" value="1"/>
</dbReference>
<evidence type="ECO:0000256" key="3">
    <source>
        <dbReference type="ARBA" id="ARBA00022670"/>
    </source>
</evidence>
<dbReference type="FunFam" id="3.90.70.10:FF:000102">
    <property type="entry name" value="Ubiquitinyl hydrolase 1"/>
    <property type="match status" value="1"/>
</dbReference>
<evidence type="ECO:0000313" key="23">
    <source>
        <dbReference type="EMBL" id="KAA0701764.1"/>
    </source>
</evidence>
<feature type="region of interest" description="Disordered" evidence="20">
    <location>
        <begin position="436"/>
        <end position="564"/>
    </location>
</feature>
<keyword evidence="14" id="KW-0804">Transcription</keyword>
<dbReference type="Gene3D" id="3.30.40.10">
    <property type="entry name" value="Zinc/RING finger domain, C3HC4 (zinc finger)"/>
    <property type="match status" value="1"/>
</dbReference>
<evidence type="ECO:0000256" key="1">
    <source>
        <dbReference type="ARBA" id="ARBA00000707"/>
    </source>
</evidence>
<evidence type="ECO:0000256" key="8">
    <source>
        <dbReference type="ARBA" id="ARBA00022801"/>
    </source>
</evidence>
<keyword evidence="13" id="KW-0010">Activator</keyword>
<feature type="region of interest" description="Disordered" evidence="20">
    <location>
        <begin position="169"/>
        <end position="221"/>
    </location>
</feature>
<evidence type="ECO:0000256" key="18">
    <source>
        <dbReference type="PROSITE-ProRule" id="PRU00502"/>
    </source>
</evidence>
<dbReference type="EC" id="3.4.19.12" evidence="19"/>
<comment type="similarity">
    <text evidence="19">Belongs to the peptidase C19 family.</text>
</comment>
<feature type="compositionally biased region" description="Acidic residues" evidence="20">
    <location>
        <begin position="546"/>
        <end position="556"/>
    </location>
</feature>
<name>A0A5A9MUA8_9TELE</name>
<feature type="compositionally biased region" description="Basic and acidic residues" evidence="20">
    <location>
        <begin position="195"/>
        <end position="215"/>
    </location>
</feature>
<comment type="caution">
    <text evidence="23">The sequence shown here is derived from an EMBL/GenBank/DDBJ whole genome shotgun (WGS) entry which is preliminary data.</text>
</comment>
<dbReference type="PANTHER" id="PTHR24006">
    <property type="entry name" value="UBIQUITIN CARBOXYL-TERMINAL HYDROLASE"/>
    <property type="match status" value="1"/>
</dbReference>
<dbReference type="InterPro" id="IPR001607">
    <property type="entry name" value="Znf_UBP"/>
</dbReference>
<evidence type="ECO:0000256" key="5">
    <source>
        <dbReference type="ARBA" id="ARBA00022771"/>
    </source>
</evidence>
<keyword evidence="11" id="KW-0156">Chromatin regulator</keyword>
<evidence type="ECO:0000313" key="24">
    <source>
        <dbReference type="Proteomes" id="UP000324632"/>
    </source>
</evidence>
<keyword evidence="4" id="KW-0479">Metal-binding</keyword>
<keyword evidence="3 19" id="KW-0645">Protease</keyword>
<dbReference type="PROSITE" id="PS00972">
    <property type="entry name" value="USP_1"/>
    <property type="match status" value="1"/>
</dbReference>
<keyword evidence="16" id="KW-0131">Cell cycle</keyword>
<keyword evidence="10" id="KW-0862">Zinc</keyword>
<feature type="region of interest" description="Disordered" evidence="20">
    <location>
        <begin position="54"/>
        <end position="89"/>
    </location>
</feature>
<keyword evidence="6" id="KW-0498">Mitosis</keyword>
<dbReference type="InterPro" id="IPR013083">
    <property type="entry name" value="Znf_RING/FYVE/PHD"/>
</dbReference>
<evidence type="ECO:0000256" key="14">
    <source>
        <dbReference type="ARBA" id="ARBA00023163"/>
    </source>
</evidence>
<evidence type="ECO:0000256" key="10">
    <source>
        <dbReference type="ARBA" id="ARBA00022833"/>
    </source>
</evidence>
<evidence type="ECO:0000256" key="2">
    <source>
        <dbReference type="ARBA" id="ARBA00022618"/>
    </source>
</evidence>
<evidence type="ECO:0000256" key="11">
    <source>
        <dbReference type="ARBA" id="ARBA00022853"/>
    </source>
</evidence>
<feature type="compositionally biased region" description="Basic and acidic residues" evidence="20">
    <location>
        <begin position="57"/>
        <end position="89"/>
    </location>
</feature>
<dbReference type="GO" id="GO:0006508">
    <property type="term" value="P:proteolysis"/>
    <property type="evidence" value="ECO:0007669"/>
    <property type="project" value="UniProtKB-KW"/>
</dbReference>
<evidence type="ECO:0000256" key="9">
    <source>
        <dbReference type="ARBA" id="ARBA00022807"/>
    </source>
</evidence>
<dbReference type="GO" id="GO:0005634">
    <property type="term" value="C:nucleus"/>
    <property type="evidence" value="ECO:0007669"/>
    <property type="project" value="TreeGrafter"/>
</dbReference>
<feature type="compositionally biased region" description="Basic and acidic residues" evidence="20">
    <location>
        <begin position="523"/>
        <end position="532"/>
    </location>
</feature>
<organism evidence="23 24">
    <name type="scientific">Triplophysa tibetana</name>
    <dbReference type="NCBI Taxonomy" id="1572043"/>
    <lineage>
        <taxon>Eukaryota</taxon>
        <taxon>Metazoa</taxon>
        <taxon>Chordata</taxon>
        <taxon>Craniata</taxon>
        <taxon>Vertebrata</taxon>
        <taxon>Euteleostomi</taxon>
        <taxon>Actinopterygii</taxon>
        <taxon>Neopterygii</taxon>
        <taxon>Teleostei</taxon>
        <taxon>Ostariophysi</taxon>
        <taxon>Cypriniformes</taxon>
        <taxon>Nemacheilidae</taxon>
        <taxon>Triplophysa</taxon>
    </lineage>
</organism>
<dbReference type="InterPro" id="IPR018200">
    <property type="entry name" value="USP_CS"/>
</dbReference>
<dbReference type="FunFam" id="3.90.70.10:FF:000045">
    <property type="entry name" value="Ubiquitin carboxyl-terminal hydrolase 16"/>
    <property type="match status" value="1"/>
</dbReference>
<feature type="domain" description="UBP-type" evidence="22">
    <location>
        <begin position="22"/>
        <end position="166"/>
    </location>
</feature>
<keyword evidence="5 18" id="KW-0863">Zinc-finger</keyword>
<comment type="catalytic activity">
    <reaction evidence="1 19">
        <text>Thiol-dependent hydrolysis of ester, thioester, amide, peptide and isopeptide bonds formed by the C-terminal Gly of ubiquitin (a 76-residue protein attached to proteins as an intracellular targeting signal).</text>
        <dbReference type="EC" id="3.4.19.12"/>
    </reaction>
</comment>
<dbReference type="PROSITE" id="PS00973">
    <property type="entry name" value="USP_2"/>
    <property type="match status" value="1"/>
</dbReference>
<evidence type="ECO:0000256" key="7">
    <source>
        <dbReference type="ARBA" id="ARBA00022786"/>
    </source>
</evidence>
<dbReference type="GO" id="GO:0016579">
    <property type="term" value="P:protein deubiquitination"/>
    <property type="evidence" value="ECO:0007669"/>
    <property type="project" value="InterPro"/>
</dbReference>
<evidence type="ECO:0000256" key="16">
    <source>
        <dbReference type="ARBA" id="ARBA00023306"/>
    </source>
</evidence>
<dbReference type="GO" id="GO:0006325">
    <property type="term" value="P:chromatin organization"/>
    <property type="evidence" value="ECO:0007669"/>
    <property type="project" value="UniProtKB-KW"/>
</dbReference>
<feature type="compositionally biased region" description="Polar residues" evidence="20">
    <location>
        <begin position="491"/>
        <end position="511"/>
    </location>
</feature>
<reference evidence="23 24" key="1">
    <citation type="journal article" date="2019" name="Mol. Ecol. Resour.">
        <title>Chromosome-level genome assembly of Triplophysa tibetana, a fish adapted to the harsh high-altitude environment of the Tibetan Plateau.</title>
        <authorList>
            <person name="Yang X."/>
            <person name="Liu H."/>
            <person name="Ma Z."/>
            <person name="Zou Y."/>
            <person name="Zou M."/>
            <person name="Mao Y."/>
            <person name="Li X."/>
            <person name="Wang H."/>
            <person name="Chen T."/>
            <person name="Wang W."/>
            <person name="Yang R."/>
        </authorList>
    </citation>
    <scope>NUCLEOTIDE SEQUENCE [LARGE SCALE GENOMIC DNA]</scope>
    <source>
        <strain evidence="23">TTIB1903HZAU</strain>
        <tissue evidence="23">Muscle</tissue>
    </source>
</reference>
<dbReference type="InterPro" id="IPR038765">
    <property type="entry name" value="Papain-like_cys_pep_sf"/>
</dbReference>
<dbReference type="InterPro" id="IPR050164">
    <property type="entry name" value="Peptidase_C19"/>
</dbReference>
<sequence length="843" mass="94397">MGKKNRKDRSPGANDTIDTLDLFCSHIRKGIDHSLLKRVSLNEHWNLCQDCEPVSSDDNKRADDEDHRESPADEDHRESPADSEISENHRETPAVWMCLKCGHRGCGRNSDKQHAIKHYETPRSEPHILVLSLDVWSVWCYICDEEVQYSSTGQLAQLITNIRKQVLSEPGKKTSYRKGKKEESVVERPAVQTLSKEKESKEDHKLISKHNESPKKQKTSTVISGAVPVRGLSNLGNTCFFNAVVQNLSQTNLLRDLLNQITDEKSSLTITPDLSSQLEPIQIQLERPGSLTLAMCQLLNEIQETKKGTVTPKELFTQVCKKASRFRGFQQQDSQELLRYLLDGMRAEDVKRVNSGILDALKNSGKHLESEQTRKVVKEYENKGTPKNFVERVFGGELTSTVMCKECRTVSLVTEMFLDLSLPVADEAYRKKSQKKAVQHRSSVSEDGDNTTSLVNGDEDMPTGAGSKYQQKKAKKQAKKQTKNQRRQQKMGSQVTLDVLTDQNAESSTNPEEVPEGSADVETGERTGKHQSPDTNASPPAPSQKDEDEDDEEPEQEPGTSVNNRFTALSEDHNSEEMSVEGEINQGGSKIAEEDGEVHAEEDCLLEELNTMSLDATLEGHELENGDDEIVDAKEYTVVNQDPELAFHRLATTEAPGKQDCSVESCLYQFTEAEQLTENNRLMCVTCTKRQSGPKTSEGGKKGVYRDALKQMLISSPPPVLTLHLKRFQQVSYSVCKVNRHVQFPQILDLAPFCSLNCKGIKETEARVLYSLYGIVEHSGTMRSGHYTAYVKSRTSTHNSVENGDVEASKGSWFHVSDTSIHPVTEAKVQSSQAYLLFYEKIL</sequence>
<keyword evidence="24" id="KW-1185">Reference proteome</keyword>
<dbReference type="FunFam" id="3.30.40.10:FF:000147">
    <property type="entry name" value="Ubiquitin carboxyl-terminal hydrolase 16"/>
    <property type="match status" value="1"/>
</dbReference>
<gene>
    <name evidence="23" type="ORF">E1301_Tti016379</name>
</gene>
<evidence type="ECO:0000256" key="15">
    <source>
        <dbReference type="ARBA" id="ARBA00023242"/>
    </source>
</evidence>
<dbReference type="PROSITE" id="PS50235">
    <property type="entry name" value="USP_3"/>
    <property type="match status" value="1"/>
</dbReference>
<dbReference type="SMART" id="SM00290">
    <property type="entry name" value="ZnF_UBP"/>
    <property type="match status" value="1"/>
</dbReference>
<dbReference type="PANTHER" id="PTHR24006:SF852">
    <property type="entry name" value="UBIQUITIN CARBOXYL-TERMINAL HYDROLASE"/>
    <property type="match status" value="1"/>
</dbReference>
<evidence type="ECO:0000256" key="12">
    <source>
        <dbReference type="ARBA" id="ARBA00023015"/>
    </source>
</evidence>
<dbReference type="GO" id="GO:0008270">
    <property type="term" value="F:zinc ion binding"/>
    <property type="evidence" value="ECO:0007669"/>
    <property type="project" value="UniProtKB-KW"/>
</dbReference>
<keyword evidence="8 19" id="KW-0378">Hydrolase</keyword>
<dbReference type="Proteomes" id="UP000324632">
    <property type="component" value="Chromosome 25"/>
</dbReference>
<evidence type="ECO:0000259" key="21">
    <source>
        <dbReference type="PROSITE" id="PS50235"/>
    </source>
</evidence>
<keyword evidence="7 19" id="KW-0833">Ubl conjugation pathway</keyword>
<dbReference type="GO" id="GO:0004843">
    <property type="term" value="F:cysteine-type deubiquitinase activity"/>
    <property type="evidence" value="ECO:0007669"/>
    <property type="project" value="UniProtKB-UniRule"/>
</dbReference>
<keyword evidence="2" id="KW-0132">Cell division</keyword>
<dbReference type="Pfam" id="PF00443">
    <property type="entry name" value="UCH"/>
    <property type="match status" value="1"/>
</dbReference>
<feature type="compositionally biased region" description="Basic residues" evidence="20">
    <location>
        <begin position="470"/>
        <end position="489"/>
    </location>
</feature>
<comment type="subunit">
    <text evidence="17">Homotetramer. Associates with late pre-40S ribosomes. Interacts with CEP78; promoting deubiquitination of tektins.</text>
</comment>
<dbReference type="EMBL" id="SOYY01000025">
    <property type="protein sequence ID" value="KAA0701764.1"/>
    <property type="molecule type" value="Genomic_DNA"/>
</dbReference>
<dbReference type="OrthoDB" id="2020758at2759"/>
<evidence type="ECO:0000256" key="19">
    <source>
        <dbReference type="RuleBase" id="RU366025"/>
    </source>
</evidence>
<evidence type="ECO:0000259" key="22">
    <source>
        <dbReference type="PROSITE" id="PS50271"/>
    </source>
</evidence>
<evidence type="ECO:0000256" key="4">
    <source>
        <dbReference type="ARBA" id="ARBA00022723"/>
    </source>
</evidence>
<accession>A0A5A9MUA8</accession>
<keyword evidence="9 19" id="KW-0788">Thiol protease</keyword>
<dbReference type="InterPro" id="IPR001394">
    <property type="entry name" value="Peptidase_C19_UCH"/>
</dbReference>
<protein>
    <recommendedName>
        <fullName evidence="19">Ubiquitin carboxyl-terminal hydrolase</fullName>
        <ecNumber evidence="19">3.4.19.12</ecNumber>
    </recommendedName>
</protein>
<dbReference type="InterPro" id="IPR028889">
    <property type="entry name" value="USP"/>
</dbReference>
<dbReference type="GO" id="GO:0005829">
    <property type="term" value="C:cytosol"/>
    <property type="evidence" value="ECO:0007669"/>
    <property type="project" value="TreeGrafter"/>
</dbReference>
<dbReference type="Gene3D" id="3.90.70.10">
    <property type="entry name" value="Cysteine proteinases"/>
    <property type="match status" value="2"/>
</dbReference>